<comment type="caution">
    <text evidence="1">The sequence shown here is derived from an EMBL/GenBank/DDBJ whole genome shotgun (WGS) entry which is preliminary data.</text>
</comment>
<protein>
    <recommendedName>
        <fullName evidence="3">Iron-containing redox enzyme family protein</fullName>
    </recommendedName>
</protein>
<evidence type="ECO:0008006" key="3">
    <source>
        <dbReference type="Google" id="ProtNLM"/>
    </source>
</evidence>
<dbReference type="Pfam" id="PF14518">
    <property type="entry name" value="Haem_oxygenas_2"/>
    <property type="match status" value="1"/>
</dbReference>
<gene>
    <name evidence="1" type="ORF">GCM10008956_33020</name>
</gene>
<dbReference type="AlphaFoldDB" id="A0A8H9GUV1"/>
<reference evidence="2" key="1">
    <citation type="journal article" date="2019" name="Int. J. Syst. Evol. Microbiol.">
        <title>The Global Catalogue of Microorganisms (GCM) 10K type strain sequencing project: providing services to taxonomists for standard genome sequencing and annotation.</title>
        <authorList>
            <consortium name="The Broad Institute Genomics Platform"/>
            <consortium name="The Broad Institute Genome Sequencing Center for Infectious Disease"/>
            <person name="Wu L."/>
            <person name="Ma J."/>
        </authorList>
    </citation>
    <scope>NUCLEOTIDE SEQUENCE [LARGE SCALE GENOMIC DNA]</scope>
    <source>
        <strain evidence="2">JCM 31047</strain>
    </source>
</reference>
<dbReference type="SUPFAM" id="SSF48613">
    <property type="entry name" value="Heme oxygenase-like"/>
    <property type="match status" value="1"/>
</dbReference>
<keyword evidence="2" id="KW-1185">Reference proteome</keyword>
<proteinExistence type="predicted"/>
<dbReference type="RefSeq" id="WP_189062747.1">
    <property type="nucleotide sequence ID" value="NZ_BMQG01000015.1"/>
</dbReference>
<dbReference type="Proteomes" id="UP000600547">
    <property type="component" value="Unassembled WGS sequence"/>
</dbReference>
<name>A0A8H9GUV1_9DEIO</name>
<dbReference type="Gene3D" id="1.20.910.10">
    <property type="entry name" value="Heme oxygenase-like"/>
    <property type="match status" value="1"/>
</dbReference>
<dbReference type="InterPro" id="IPR016084">
    <property type="entry name" value="Haem_Oase-like_multi-hlx"/>
</dbReference>
<evidence type="ECO:0000313" key="1">
    <source>
        <dbReference type="EMBL" id="GGM54536.1"/>
    </source>
</evidence>
<dbReference type="EMBL" id="BMQG01000015">
    <property type="protein sequence ID" value="GGM54536.1"/>
    <property type="molecule type" value="Genomic_DNA"/>
</dbReference>
<sequence>MNERALTDLGVDPATLTAEDVMARLDARVEQLVHDLQARPFFQDVMSGHLPQPVLRRVLQEVYLDIALYQEHIIEASIALIGQMPRSLDVRLIEDLLHHQAEEFDHGEMAVRDYVGLGGDEAAARGRRMTPAAFGIAALRRMMVHTRDWPAWLGSLYVVECSTPILTAFVKDHFRGQGVPGRGLEFIEHHATADLEHAALLRNVLLEIAQAIPDAREGMLYGPEYYLQLYPAASWEAAYRRALQGTPEVSVREPA</sequence>
<accession>A0A8H9GUV1</accession>
<organism evidence="1 2">
    <name type="scientific">Deinococcus arenae</name>
    <dbReference type="NCBI Taxonomy" id="1452751"/>
    <lineage>
        <taxon>Bacteria</taxon>
        <taxon>Thermotogati</taxon>
        <taxon>Deinococcota</taxon>
        <taxon>Deinococci</taxon>
        <taxon>Deinococcales</taxon>
        <taxon>Deinococcaceae</taxon>
        <taxon>Deinococcus</taxon>
    </lineage>
</organism>
<evidence type="ECO:0000313" key="2">
    <source>
        <dbReference type="Proteomes" id="UP000600547"/>
    </source>
</evidence>